<keyword evidence="1" id="KW-1133">Transmembrane helix</keyword>
<proteinExistence type="predicted"/>
<keyword evidence="2" id="KW-0732">Signal</keyword>
<evidence type="ECO:0000256" key="1">
    <source>
        <dbReference type="SAM" id="Phobius"/>
    </source>
</evidence>
<accession>A0A0R3U209</accession>
<feature type="transmembrane region" description="Helical" evidence="1">
    <location>
        <begin position="87"/>
        <end position="105"/>
    </location>
</feature>
<keyword evidence="4" id="KW-1185">Reference proteome</keyword>
<keyword evidence="1" id="KW-0812">Transmembrane</keyword>
<dbReference type="OrthoDB" id="6240057at2759"/>
<protein>
    <submittedName>
        <fullName evidence="5">Expressed conserved protein</fullName>
    </submittedName>
</protein>
<feature type="chain" id="PRO_5043132188" evidence="2">
    <location>
        <begin position="22"/>
        <end position="149"/>
    </location>
</feature>
<feature type="signal peptide" evidence="2">
    <location>
        <begin position="1"/>
        <end position="21"/>
    </location>
</feature>
<evidence type="ECO:0000313" key="3">
    <source>
        <dbReference type="EMBL" id="VDD74449.1"/>
    </source>
</evidence>
<feature type="transmembrane region" description="Helical" evidence="1">
    <location>
        <begin position="45"/>
        <end position="67"/>
    </location>
</feature>
<gene>
    <name evidence="3" type="ORF">MCOS_LOCUS452</name>
</gene>
<keyword evidence="1" id="KW-0472">Membrane</keyword>
<reference evidence="3 4" key="1">
    <citation type="submission" date="2018-10" db="EMBL/GenBank/DDBJ databases">
        <authorList>
            <consortium name="Pathogen Informatics"/>
        </authorList>
    </citation>
    <scope>NUCLEOTIDE SEQUENCE [LARGE SCALE GENOMIC DNA]</scope>
</reference>
<evidence type="ECO:0000313" key="4">
    <source>
        <dbReference type="Proteomes" id="UP000267029"/>
    </source>
</evidence>
<organism evidence="5">
    <name type="scientific">Mesocestoides corti</name>
    <name type="common">Flatworm</name>
    <dbReference type="NCBI Taxonomy" id="53468"/>
    <lineage>
        <taxon>Eukaryota</taxon>
        <taxon>Metazoa</taxon>
        <taxon>Spiralia</taxon>
        <taxon>Lophotrochozoa</taxon>
        <taxon>Platyhelminthes</taxon>
        <taxon>Cestoda</taxon>
        <taxon>Eucestoda</taxon>
        <taxon>Cyclophyllidea</taxon>
        <taxon>Mesocestoididae</taxon>
        <taxon>Mesocestoides</taxon>
    </lineage>
</organism>
<dbReference type="AlphaFoldDB" id="A0A0R3U209"/>
<name>A0A0R3U209_MESCO</name>
<reference evidence="5" key="2">
    <citation type="submission" date="2019-11" db="UniProtKB">
        <authorList>
            <consortium name="WormBaseParasite"/>
        </authorList>
    </citation>
    <scope>IDENTIFICATION</scope>
</reference>
<evidence type="ECO:0000313" key="5">
    <source>
        <dbReference type="WBParaSite" id="MCU_002952-RA"/>
    </source>
</evidence>
<feature type="transmembrane region" description="Helical" evidence="1">
    <location>
        <begin position="111"/>
        <end position="133"/>
    </location>
</feature>
<dbReference type="Proteomes" id="UP000267029">
    <property type="component" value="Unassembled WGS sequence"/>
</dbReference>
<dbReference type="EMBL" id="UXSR01000039">
    <property type="protein sequence ID" value="VDD74449.1"/>
    <property type="molecule type" value="Genomic_DNA"/>
</dbReference>
<dbReference type="WBParaSite" id="MCU_002952-RA">
    <property type="protein sequence ID" value="MCU_002952-RA"/>
    <property type="gene ID" value="MCU_002952"/>
</dbReference>
<evidence type="ECO:0000256" key="2">
    <source>
        <dbReference type="SAM" id="SignalP"/>
    </source>
</evidence>
<sequence>MGLKHLHLAILILSLTALCLAVILPQWHCGSLFEKCTESGSAKKDVMLAVTCCLIIGITMLSVVCIIDFIQLCSKTRSGVERTVRMLLLYVGSLLALAAVIIYTVEISGSWSYFIATCGSIFAIQLSLMTVLYGRCCSRYSAGVRIEER</sequence>